<dbReference type="KEGG" id="cia:BEN51_01030"/>
<dbReference type="NCBIfam" id="TIGR01292">
    <property type="entry name" value="TRX_reduct"/>
    <property type="match status" value="1"/>
</dbReference>
<comment type="cofactor">
    <cofactor evidence="8">
        <name>FAD</name>
        <dbReference type="ChEBI" id="CHEBI:57692"/>
    </cofactor>
    <text evidence="8">Binds 1 FAD per subunit.</text>
</comment>
<comment type="catalytic activity">
    <reaction evidence="7">
        <text>[thioredoxin]-dithiol + NADP(+) = [thioredoxin]-disulfide + NADPH + H(+)</text>
        <dbReference type="Rhea" id="RHEA:20345"/>
        <dbReference type="Rhea" id="RHEA-COMP:10698"/>
        <dbReference type="Rhea" id="RHEA-COMP:10700"/>
        <dbReference type="ChEBI" id="CHEBI:15378"/>
        <dbReference type="ChEBI" id="CHEBI:29950"/>
        <dbReference type="ChEBI" id="CHEBI:50058"/>
        <dbReference type="ChEBI" id="CHEBI:57783"/>
        <dbReference type="ChEBI" id="CHEBI:58349"/>
        <dbReference type="EC" id="1.8.1.9"/>
    </reaction>
</comment>
<dbReference type="EMBL" id="CP016786">
    <property type="protein sequence ID" value="ASW42120.1"/>
    <property type="molecule type" value="Genomic_DNA"/>
</dbReference>
<dbReference type="PRINTS" id="PR00469">
    <property type="entry name" value="PNDRDTASEII"/>
</dbReference>
<dbReference type="Gene3D" id="3.50.50.60">
    <property type="entry name" value="FAD/NAD(P)-binding domain"/>
    <property type="match status" value="2"/>
</dbReference>
<keyword evidence="2 7" id="KW-0285">Flavoprotein</keyword>
<sequence>MSKEVRNKDLVIIGGGPAGLTAAIYATRAKLDMILLEDQIVGGQVRNSYTIENYPGFKEVSGSELADKMQEQAEALGAEIDEFDMIEKVDFSVDPKIIETTNYIYKTKAVIIATGATPRKLPIPNEERFSGKGVHYCAVCDGAMYENKIIGVVGGGNSALEEALFLSKFASKVVMIRRYDYFRGEKSTLDEVMKNPKIEILFNEDLVDVRGENFVEKALIRNVKNNTEKEIPMDAVFGYIGTEPKTVQFKDYINLTPNGYIITDELMNTNIKGVYAAGDVREKQHRQITTAVADGTIAALEAEKYIVESKRK</sequence>
<keyword evidence="8" id="KW-0521">NADP</keyword>
<comment type="similarity">
    <text evidence="1 7">Belongs to the class-II pyridine nucleotide-disulfide oxidoreductase family.</text>
</comment>
<organism evidence="10 11">
    <name type="scientific">Clostridium isatidis</name>
    <dbReference type="NCBI Taxonomy" id="182773"/>
    <lineage>
        <taxon>Bacteria</taxon>
        <taxon>Bacillati</taxon>
        <taxon>Bacillota</taxon>
        <taxon>Clostridia</taxon>
        <taxon>Eubacteriales</taxon>
        <taxon>Clostridiaceae</taxon>
        <taxon>Clostridium</taxon>
    </lineage>
</organism>
<dbReference type="GO" id="GO:0019430">
    <property type="term" value="P:removal of superoxide radicals"/>
    <property type="evidence" value="ECO:0007669"/>
    <property type="project" value="UniProtKB-UniRule"/>
</dbReference>
<keyword evidence="3 7" id="KW-0274">FAD</keyword>
<comment type="subunit">
    <text evidence="7">Homodimer.</text>
</comment>
<dbReference type="RefSeq" id="WP_119864253.1">
    <property type="nucleotide sequence ID" value="NZ_CP016786.1"/>
</dbReference>
<dbReference type="Proteomes" id="UP000264883">
    <property type="component" value="Chromosome"/>
</dbReference>
<evidence type="ECO:0000259" key="9">
    <source>
        <dbReference type="Pfam" id="PF07992"/>
    </source>
</evidence>
<evidence type="ECO:0000313" key="11">
    <source>
        <dbReference type="Proteomes" id="UP000264883"/>
    </source>
</evidence>
<dbReference type="OrthoDB" id="9806179at2"/>
<evidence type="ECO:0000256" key="4">
    <source>
        <dbReference type="ARBA" id="ARBA00023002"/>
    </source>
</evidence>
<keyword evidence="4 7" id="KW-0560">Oxidoreductase</keyword>
<dbReference type="PRINTS" id="PR00368">
    <property type="entry name" value="FADPNR"/>
</dbReference>
<proteinExistence type="inferred from homology"/>
<evidence type="ECO:0000256" key="2">
    <source>
        <dbReference type="ARBA" id="ARBA00022630"/>
    </source>
</evidence>
<evidence type="ECO:0000256" key="7">
    <source>
        <dbReference type="RuleBase" id="RU003880"/>
    </source>
</evidence>
<dbReference type="InterPro" id="IPR005982">
    <property type="entry name" value="Thioredox_Rdtase"/>
</dbReference>
<dbReference type="PANTHER" id="PTHR48105">
    <property type="entry name" value="THIOREDOXIN REDUCTASE 1-RELATED-RELATED"/>
    <property type="match status" value="1"/>
</dbReference>
<keyword evidence="11" id="KW-1185">Reference proteome</keyword>
<dbReference type="SUPFAM" id="SSF51905">
    <property type="entry name" value="FAD/NAD(P)-binding domain"/>
    <property type="match status" value="1"/>
</dbReference>
<name>A0A343J9B2_9CLOT</name>
<dbReference type="GO" id="GO:0004791">
    <property type="term" value="F:thioredoxin-disulfide reductase (NADPH) activity"/>
    <property type="evidence" value="ECO:0007669"/>
    <property type="project" value="UniProtKB-UniRule"/>
</dbReference>
<reference evidence="10 11" key="1">
    <citation type="submission" date="2016-08" db="EMBL/GenBank/DDBJ databases">
        <title>Complete Genome Sequence Of The Indigo Reducing Clostridium isatidis DSM15098.</title>
        <authorList>
            <person name="Little G.T."/>
            <person name="Minton N.P."/>
        </authorList>
    </citation>
    <scope>NUCLEOTIDE SEQUENCE [LARGE SCALE GENOMIC DNA]</scope>
    <source>
        <strain evidence="10 11">DSM 15098</strain>
    </source>
</reference>
<keyword evidence="6 7" id="KW-0676">Redox-active center</keyword>
<evidence type="ECO:0000256" key="3">
    <source>
        <dbReference type="ARBA" id="ARBA00022827"/>
    </source>
</evidence>
<evidence type="ECO:0000313" key="10">
    <source>
        <dbReference type="EMBL" id="ASW42120.1"/>
    </source>
</evidence>
<dbReference type="Pfam" id="PF07992">
    <property type="entry name" value="Pyr_redox_2"/>
    <property type="match status" value="1"/>
</dbReference>
<feature type="domain" description="FAD/NAD(P)-binding" evidence="9">
    <location>
        <begin position="8"/>
        <end position="295"/>
    </location>
</feature>
<dbReference type="AlphaFoldDB" id="A0A343J9B2"/>
<keyword evidence="5" id="KW-1015">Disulfide bond</keyword>
<protein>
    <recommendedName>
        <fullName evidence="7">Thioredoxin reductase</fullName>
        <ecNumber evidence="7">1.8.1.9</ecNumber>
    </recommendedName>
</protein>
<dbReference type="GO" id="GO:0005737">
    <property type="term" value="C:cytoplasm"/>
    <property type="evidence" value="ECO:0007669"/>
    <property type="project" value="InterPro"/>
</dbReference>
<evidence type="ECO:0000256" key="8">
    <source>
        <dbReference type="RuleBase" id="RU003881"/>
    </source>
</evidence>
<evidence type="ECO:0000256" key="6">
    <source>
        <dbReference type="ARBA" id="ARBA00023284"/>
    </source>
</evidence>
<dbReference type="InterPro" id="IPR008255">
    <property type="entry name" value="Pyr_nucl-diS_OxRdtase_2_AS"/>
</dbReference>
<dbReference type="InterPro" id="IPR023753">
    <property type="entry name" value="FAD/NAD-binding_dom"/>
</dbReference>
<evidence type="ECO:0000256" key="1">
    <source>
        <dbReference type="ARBA" id="ARBA00009333"/>
    </source>
</evidence>
<gene>
    <name evidence="10" type="ORF">BEN51_01030</name>
</gene>
<accession>A0A343J9B2</accession>
<dbReference type="PROSITE" id="PS00573">
    <property type="entry name" value="PYRIDINE_REDOX_2"/>
    <property type="match status" value="1"/>
</dbReference>
<dbReference type="InterPro" id="IPR050097">
    <property type="entry name" value="Ferredoxin-NADP_redctase_2"/>
</dbReference>
<dbReference type="InterPro" id="IPR036188">
    <property type="entry name" value="FAD/NAD-bd_sf"/>
</dbReference>
<dbReference type="EC" id="1.8.1.9" evidence="7"/>
<evidence type="ECO:0000256" key="5">
    <source>
        <dbReference type="ARBA" id="ARBA00023157"/>
    </source>
</evidence>